<proteinExistence type="predicted"/>
<evidence type="ECO:0000256" key="1">
    <source>
        <dbReference type="SAM" id="Phobius"/>
    </source>
</evidence>
<name>A0ABS8LWP6_9FLAO</name>
<sequence length="179" mass="21061">MEGILKDLLEDWKLDTWANVLEIVGFTISIFSLCITILLKSEITKLKIGYIFDKTIKKHITKLSESTTNINTFFNDYNSNIRNIQLELSKCKSELQDLKSKLGFFDSLKSQRLIWFINSRLGKTFENEIIRQPGLGKFLLKYIHRTHKTTSEDVWVVYFKIHEIIRQVENIKNNKDKSL</sequence>
<comment type="caution">
    <text evidence="2">The sequence shown here is derived from an EMBL/GenBank/DDBJ whole genome shotgun (WGS) entry which is preliminary data.</text>
</comment>
<reference evidence="2" key="1">
    <citation type="submission" date="2021-11" db="EMBL/GenBank/DDBJ databases">
        <title>Description of novel Flavobacterium species.</title>
        <authorList>
            <person name="Saticioglu I.B."/>
            <person name="Ay H."/>
            <person name="Altun S."/>
            <person name="Duman M."/>
        </authorList>
    </citation>
    <scope>NUCLEOTIDE SEQUENCE</scope>
    <source>
        <strain evidence="2">F-126</strain>
    </source>
</reference>
<accession>A0ABS8LWP6</accession>
<keyword evidence="1" id="KW-1133">Transmembrane helix</keyword>
<keyword evidence="1" id="KW-0812">Transmembrane</keyword>
<dbReference type="EMBL" id="JAJJMN010000001">
    <property type="protein sequence ID" value="MCC9016978.1"/>
    <property type="molecule type" value="Genomic_DNA"/>
</dbReference>
<keyword evidence="1" id="KW-0472">Membrane</keyword>
<evidence type="ECO:0008006" key="4">
    <source>
        <dbReference type="Google" id="ProtNLM"/>
    </source>
</evidence>
<feature type="transmembrane region" description="Helical" evidence="1">
    <location>
        <begin position="20"/>
        <end position="39"/>
    </location>
</feature>
<dbReference type="Proteomes" id="UP001430700">
    <property type="component" value="Unassembled WGS sequence"/>
</dbReference>
<evidence type="ECO:0000313" key="3">
    <source>
        <dbReference type="Proteomes" id="UP001430700"/>
    </source>
</evidence>
<dbReference type="RefSeq" id="WP_229998771.1">
    <property type="nucleotide sequence ID" value="NZ_JAJJMN010000001.1"/>
</dbReference>
<gene>
    <name evidence="2" type="ORF">LNQ34_04240</name>
</gene>
<keyword evidence="3" id="KW-1185">Reference proteome</keyword>
<protein>
    <recommendedName>
        <fullName evidence="4">DUF4760 domain-containing protein</fullName>
    </recommendedName>
</protein>
<evidence type="ECO:0000313" key="2">
    <source>
        <dbReference type="EMBL" id="MCC9016978.1"/>
    </source>
</evidence>
<organism evidence="2 3">
    <name type="scientific">Flavobacterium lipolyticum</name>
    <dbReference type="NCBI Taxonomy" id="2893754"/>
    <lineage>
        <taxon>Bacteria</taxon>
        <taxon>Pseudomonadati</taxon>
        <taxon>Bacteroidota</taxon>
        <taxon>Flavobacteriia</taxon>
        <taxon>Flavobacteriales</taxon>
        <taxon>Flavobacteriaceae</taxon>
        <taxon>Flavobacterium</taxon>
    </lineage>
</organism>